<name>A0ABR8Q4S5_9CLOT</name>
<comment type="caution">
    <text evidence="1">The sequence shown here is derived from an EMBL/GenBank/DDBJ whole genome shotgun (WGS) entry which is preliminary data.</text>
</comment>
<evidence type="ECO:0000313" key="2">
    <source>
        <dbReference type="Proteomes" id="UP000640335"/>
    </source>
</evidence>
<keyword evidence="2" id="KW-1185">Reference proteome</keyword>
<accession>A0ABR8Q4S5</accession>
<dbReference type="EMBL" id="JACSQZ010000032">
    <property type="protein sequence ID" value="MBD7915426.1"/>
    <property type="molecule type" value="Genomic_DNA"/>
</dbReference>
<sequence length="413" mass="48722">MSKDKVDISIQTTFKAINKNINLWNRRRVELKNTDNNKVNSRIDYWINKDDIYIKYYNFSTFSGRLIISLNMDKLFKKNNSDLSTVIGFNNLKDYLEDKLGEIIDFTEISDIKSWGVNREETFIDIVVPTYMAEALFEVLLKTKSNRKKIDDEYANRETIYYHSGANRKKSKCLYKVYDKVKESIYRGNSIEVPCNNTLIRFEAKNGRTKIVRVIRNIRKDIINKNNAADDVFININPILNNCIKLKFNIYNDYVLKGSPHLRYDTLNLWSIYDNKYKFYNNNVEYSTVLTNNLSSEATLLDTCDIRYQEKSLIDFMKDIQMDKEKLTREQLLESIDVIFNTNKTRETAKQVVRYLNGEIENPPINIRSIVKYKKTILEFGVHYIYSKVYIPAIDIDCFKQCILSNKRLELVS</sequence>
<proteinExistence type="predicted"/>
<gene>
    <name evidence="1" type="ORF">H9660_09720</name>
</gene>
<protein>
    <submittedName>
        <fullName evidence="1">Uncharacterized protein</fullName>
    </submittedName>
</protein>
<reference evidence="1 2" key="1">
    <citation type="submission" date="2020-08" db="EMBL/GenBank/DDBJ databases">
        <title>A Genomic Blueprint of the Chicken Gut Microbiome.</title>
        <authorList>
            <person name="Gilroy R."/>
            <person name="Ravi A."/>
            <person name="Getino M."/>
            <person name="Pursley I."/>
            <person name="Horton D.L."/>
            <person name="Alikhan N.-F."/>
            <person name="Baker D."/>
            <person name="Gharbi K."/>
            <person name="Hall N."/>
            <person name="Watson M."/>
            <person name="Adriaenssens E.M."/>
            <person name="Foster-Nyarko E."/>
            <person name="Jarju S."/>
            <person name="Secka A."/>
            <person name="Antonio M."/>
            <person name="Oren A."/>
            <person name="Chaudhuri R."/>
            <person name="La Ragione R.M."/>
            <person name="Hildebrand F."/>
            <person name="Pallen M.J."/>
        </authorList>
    </citation>
    <scope>NUCLEOTIDE SEQUENCE [LARGE SCALE GENOMIC DNA]</scope>
    <source>
        <strain evidence="1 2">Sa3CUN1</strain>
    </source>
</reference>
<organism evidence="1 2">
    <name type="scientific">Clostridium gallinarum</name>
    <dbReference type="NCBI Taxonomy" id="2762246"/>
    <lineage>
        <taxon>Bacteria</taxon>
        <taxon>Bacillati</taxon>
        <taxon>Bacillota</taxon>
        <taxon>Clostridia</taxon>
        <taxon>Eubacteriales</taxon>
        <taxon>Clostridiaceae</taxon>
        <taxon>Clostridium</taxon>
    </lineage>
</organism>
<dbReference type="Proteomes" id="UP000640335">
    <property type="component" value="Unassembled WGS sequence"/>
</dbReference>
<dbReference type="RefSeq" id="WP_191750186.1">
    <property type="nucleotide sequence ID" value="NZ_JACSQZ010000032.1"/>
</dbReference>
<evidence type="ECO:0000313" key="1">
    <source>
        <dbReference type="EMBL" id="MBD7915426.1"/>
    </source>
</evidence>